<keyword evidence="2" id="KW-1133">Transmembrane helix</keyword>
<evidence type="ECO:0000256" key="2">
    <source>
        <dbReference type="SAM" id="Phobius"/>
    </source>
</evidence>
<feature type="transmembrane region" description="Helical" evidence="2">
    <location>
        <begin position="282"/>
        <end position="303"/>
    </location>
</feature>
<evidence type="ECO:0000259" key="3">
    <source>
        <dbReference type="Pfam" id="PF14358"/>
    </source>
</evidence>
<accession>A0A1M6IV63</accession>
<feature type="transmembrane region" description="Helical" evidence="2">
    <location>
        <begin position="154"/>
        <end position="174"/>
    </location>
</feature>
<dbReference type="EMBL" id="FQZB01000008">
    <property type="protein sequence ID" value="SHJ38355.1"/>
    <property type="molecule type" value="Genomic_DNA"/>
</dbReference>
<dbReference type="RefSeq" id="WP_072986370.1">
    <property type="nucleotide sequence ID" value="NZ_FQZB01000008.1"/>
</dbReference>
<feature type="compositionally biased region" description="Low complexity" evidence="1">
    <location>
        <begin position="197"/>
        <end position="207"/>
    </location>
</feature>
<proteinExistence type="predicted"/>
<feature type="transmembrane region" description="Helical" evidence="2">
    <location>
        <begin position="115"/>
        <end position="134"/>
    </location>
</feature>
<feature type="compositionally biased region" description="Basic and acidic residues" evidence="1">
    <location>
        <begin position="208"/>
        <end position="221"/>
    </location>
</feature>
<reference evidence="4 5" key="1">
    <citation type="submission" date="2016-11" db="EMBL/GenBank/DDBJ databases">
        <authorList>
            <person name="Jaros S."/>
            <person name="Januszkiewicz K."/>
            <person name="Wedrychowicz H."/>
        </authorList>
    </citation>
    <scope>NUCLEOTIDE SEQUENCE [LARGE SCALE GENOMIC DNA]</scope>
    <source>
        <strain evidence="4 5">DSM 21758</strain>
    </source>
</reference>
<organism evidence="4 5">
    <name type="scientific">Clostridium cavendishii DSM 21758</name>
    <dbReference type="NCBI Taxonomy" id="1121302"/>
    <lineage>
        <taxon>Bacteria</taxon>
        <taxon>Bacillati</taxon>
        <taxon>Bacillota</taxon>
        <taxon>Clostridia</taxon>
        <taxon>Eubacteriales</taxon>
        <taxon>Clostridiaceae</taxon>
        <taxon>Clostridium</taxon>
    </lineage>
</organism>
<gene>
    <name evidence="4" type="ORF">SAMN02745163_01827</name>
</gene>
<feature type="transmembrane region" description="Helical" evidence="2">
    <location>
        <begin position="75"/>
        <end position="95"/>
    </location>
</feature>
<feature type="compositionally biased region" description="Basic and acidic residues" evidence="1">
    <location>
        <begin position="234"/>
        <end position="260"/>
    </location>
</feature>
<feature type="transmembrane region" description="Helical" evidence="2">
    <location>
        <begin position="35"/>
        <end position="54"/>
    </location>
</feature>
<dbReference type="AlphaFoldDB" id="A0A1M6IV63"/>
<keyword evidence="2" id="KW-0812">Transmembrane</keyword>
<sequence>MKKLNILKISVDILMIIVFCLLFKNIGAGERFHEILGIIVAILLGTHIALNWNLIKEVGKKLFVKNFSSKSKFEFIINILMTISIIVALITGIFISKSLFSFLRLGNTTFLTKIHISSSFIALAFIGIHLGLRWRVISTKTKNALKITEIKREYIYVSRVLIGFILVFGIYSFYAQNYFPKVLMLETPKNEVKFDGNNKNFKNFKTPNNDDSKEFRNKDFKNNQNKNNSPSFKNGEEKNFKNKQNGHSEKGNSKISRDRQNAEGKYMGMKNGRGHTGRSNSILNILGITSAFAIVTVFIENLIRKRKAKKQI</sequence>
<dbReference type="InterPro" id="IPR025517">
    <property type="entry name" value="DUF4405"/>
</dbReference>
<evidence type="ECO:0000313" key="5">
    <source>
        <dbReference type="Proteomes" id="UP000184310"/>
    </source>
</evidence>
<name>A0A1M6IV63_9CLOT</name>
<feature type="compositionally biased region" description="Low complexity" evidence="1">
    <location>
        <begin position="222"/>
        <end position="233"/>
    </location>
</feature>
<keyword evidence="2" id="KW-0472">Membrane</keyword>
<feature type="region of interest" description="Disordered" evidence="1">
    <location>
        <begin position="196"/>
        <end position="260"/>
    </location>
</feature>
<evidence type="ECO:0000313" key="4">
    <source>
        <dbReference type="EMBL" id="SHJ38355.1"/>
    </source>
</evidence>
<dbReference type="OrthoDB" id="9779183at2"/>
<dbReference type="STRING" id="1121302.SAMN02745163_01827"/>
<evidence type="ECO:0000256" key="1">
    <source>
        <dbReference type="SAM" id="MobiDB-lite"/>
    </source>
</evidence>
<dbReference type="Proteomes" id="UP000184310">
    <property type="component" value="Unassembled WGS sequence"/>
</dbReference>
<feature type="transmembrane region" description="Helical" evidence="2">
    <location>
        <begin position="9"/>
        <end position="29"/>
    </location>
</feature>
<dbReference type="Pfam" id="PF14358">
    <property type="entry name" value="DUF4405"/>
    <property type="match status" value="1"/>
</dbReference>
<keyword evidence="5" id="KW-1185">Reference proteome</keyword>
<feature type="domain" description="Flavinylation-associated cytochrome" evidence="3">
    <location>
        <begin position="76"/>
        <end position="134"/>
    </location>
</feature>
<protein>
    <recommendedName>
        <fullName evidence="3">Flavinylation-associated cytochrome domain-containing protein</fullName>
    </recommendedName>
</protein>